<reference evidence="3" key="2">
    <citation type="submission" date="2015-01" db="EMBL/GenBank/DDBJ databases">
        <title>Evolutionary Origins and Diversification of the Mycorrhizal Mutualists.</title>
        <authorList>
            <consortium name="DOE Joint Genome Institute"/>
            <consortium name="Mycorrhizal Genomics Consortium"/>
            <person name="Kohler A."/>
            <person name="Kuo A."/>
            <person name="Nagy L.G."/>
            <person name="Floudas D."/>
            <person name="Copeland A."/>
            <person name="Barry K.W."/>
            <person name="Cichocki N."/>
            <person name="Veneault-Fourrey C."/>
            <person name="LaButti K."/>
            <person name="Lindquist E.A."/>
            <person name="Lipzen A."/>
            <person name="Lundell T."/>
            <person name="Morin E."/>
            <person name="Murat C."/>
            <person name="Riley R."/>
            <person name="Ohm R."/>
            <person name="Sun H."/>
            <person name="Tunlid A."/>
            <person name="Henrissat B."/>
            <person name="Grigoriev I.V."/>
            <person name="Hibbett D.S."/>
            <person name="Martin F."/>
        </authorList>
    </citation>
    <scope>NUCLEOTIDE SEQUENCE [LARGE SCALE GENOMIC DNA]</scope>
    <source>
        <strain evidence="3">Ve08.2h10</strain>
    </source>
</reference>
<feature type="compositionally biased region" description="Low complexity" evidence="1">
    <location>
        <begin position="93"/>
        <end position="105"/>
    </location>
</feature>
<sequence length="105" mass="11925">QVEQEGIADLVKVWKYSEAVQLERNKERRLAYKEEIAGWNVENEQVKSERRKPRWSKPKLRKLESPFPRPGVDAQETEGQPDANIEADKTDDGSSGNESDGGSKV</sequence>
<gene>
    <name evidence="2" type="ORF">PAXRUDRAFT_777686</name>
</gene>
<proteinExistence type="predicted"/>
<feature type="compositionally biased region" description="Basic residues" evidence="1">
    <location>
        <begin position="49"/>
        <end position="60"/>
    </location>
</feature>
<evidence type="ECO:0000313" key="3">
    <source>
        <dbReference type="Proteomes" id="UP000054538"/>
    </source>
</evidence>
<dbReference type="EMBL" id="KN826981">
    <property type="protein sequence ID" value="KIK77455.1"/>
    <property type="molecule type" value="Genomic_DNA"/>
</dbReference>
<protein>
    <submittedName>
        <fullName evidence="2">Uncharacterized protein</fullName>
    </submittedName>
</protein>
<reference evidence="2 3" key="1">
    <citation type="submission" date="2014-04" db="EMBL/GenBank/DDBJ databases">
        <authorList>
            <consortium name="DOE Joint Genome Institute"/>
            <person name="Kuo A."/>
            <person name="Kohler A."/>
            <person name="Jargeat P."/>
            <person name="Nagy L.G."/>
            <person name="Floudas D."/>
            <person name="Copeland A."/>
            <person name="Barry K.W."/>
            <person name="Cichocki N."/>
            <person name="Veneault-Fourrey C."/>
            <person name="LaButti K."/>
            <person name="Lindquist E.A."/>
            <person name="Lipzen A."/>
            <person name="Lundell T."/>
            <person name="Morin E."/>
            <person name="Murat C."/>
            <person name="Sun H."/>
            <person name="Tunlid A."/>
            <person name="Henrissat B."/>
            <person name="Grigoriev I.V."/>
            <person name="Hibbett D.S."/>
            <person name="Martin F."/>
            <person name="Nordberg H.P."/>
            <person name="Cantor M.N."/>
            <person name="Hua S.X."/>
        </authorList>
    </citation>
    <scope>NUCLEOTIDE SEQUENCE [LARGE SCALE GENOMIC DNA]</scope>
    <source>
        <strain evidence="2 3">Ve08.2h10</strain>
    </source>
</reference>
<dbReference type="InParanoid" id="A0A0D0DHH3"/>
<accession>A0A0D0DHH3</accession>
<dbReference type="OrthoDB" id="2668279at2759"/>
<evidence type="ECO:0000313" key="2">
    <source>
        <dbReference type="EMBL" id="KIK77455.1"/>
    </source>
</evidence>
<dbReference type="AlphaFoldDB" id="A0A0D0DHH3"/>
<dbReference type="Proteomes" id="UP000054538">
    <property type="component" value="Unassembled WGS sequence"/>
</dbReference>
<dbReference type="HOGENOM" id="CLU_177422_1_0_1"/>
<feature type="region of interest" description="Disordered" evidence="1">
    <location>
        <begin position="43"/>
        <end position="105"/>
    </location>
</feature>
<feature type="non-terminal residue" evidence="2">
    <location>
        <position position="1"/>
    </location>
</feature>
<keyword evidence="3" id="KW-1185">Reference proteome</keyword>
<evidence type="ECO:0000256" key="1">
    <source>
        <dbReference type="SAM" id="MobiDB-lite"/>
    </source>
</evidence>
<name>A0A0D0DHH3_9AGAM</name>
<organism evidence="2 3">
    <name type="scientific">Paxillus rubicundulus Ve08.2h10</name>
    <dbReference type="NCBI Taxonomy" id="930991"/>
    <lineage>
        <taxon>Eukaryota</taxon>
        <taxon>Fungi</taxon>
        <taxon>Dikarya</taxon>
        <taxon>Basidiomycota</taxon>
        <taxon>Agaricomycotina</taxon>
        <taxon>Agaricomycetes</taxon>
        <taxon>Agaricomycetidae</taxon>
        <taxon>Boletales</taxon>
        <taxon>Paxilineae</taxon>
        <taxon>Paxillaceae</taxon>
        <taxon>Paxillus</taxon>
    </lineage>
</organism>